<protein>
    <submittedName>
        <fullName evidence="2">Uncharacterized protein</fullName>
    </submittedName>
</protein>
<comment type="caution">
    <text evidence="2">The sequence shown here is derived from an EMBL/GenBank/DDBJ whole genome shotgun (WGS) entry which is preliminary data.</text>
</comment>
<organism evidence="2 5">
    <name type="scientific">Streptomyces avermitilis</name>
    <dbReference type="NCBI Taxonomy" id="33903"/>
    <lineage>
        <taxon>Bacteria</taxon>
        <taxon>Bacillati</taxon>
        <taxon>Actinomycetota</taxon>
        <taxon>Actinomycetes</taxon>
        <taxon>Kitasatosporales</taxon>
        <taxon>Streptomycetaceae</taxon>
        <taxon>Streptomyces</taxon>
    </lineage>
</organism>
<reference evidence="3 4" key="1">
    <citation type="submission" date="2019-04" db="EMBL/GenBank/DDBJ databases">
        <title>Draft genome sequences of Streptomyces avermitilis ATCC 31267.</title>
        <authorList>
            <person name="Komaki H."/>
            <person name="Tamura T."/>
            <person name="Hosoyama A."/>
        </authorList>
    </citation>
    <scope>NUCLEOTIDE SEQUENCE [LARGE SCALE GENOMIC DNA]</scope>
    <source>
        <strain evidence="3 4">ATCC 31267</strain>
    </source>
</reference>
<dbReference type="EMBL" id="BJHY01000002">
    <property type="protein sequence ID" value="GDY80222.1"/>
    <property type="molecule type" value="Genomic_DNA"/>
</dbReference>
<keyword evidence="1" id="KW-1133">Transmembrane helix</keyword>
<proteinExistence type="predicted"/>
<dbReference type="AlphaFoldDB" id="A0A4D4MF14"/>
<evidence type="ECO:0000313" key="5">
    <source>
        <dbReference type="Proteomes" id="UP000302139"/>
    </source>
</evidence>
<dbReference type="Proteomes" id="UP000302139">
    <property type="component" value="Unassembled WGS sequence"/>
</dbReference>
<evidence type="ECO:0000313" key="3">
    <source>
        <dbReference type="EMBL" id="GDY80222.1"/>
    </source>
</evidence>
<name>A0A4D4MF14_STRAX</name>
<evidence type="ECO:0000313" key="4">
    <source>
        <dbReference type="Proteomes" id="UP000299211"/>
    </source>
</evidence>
<evidence type="ECO:0000313" key="2">
    <source>
        <dbReference type="EMBL" id="GDY69957.1"/>
    </source>
</evidence>
<accession>A0A4D4MF14</accession>
<keyword evidence="1" id="KW-0812">Transmembrane</keyword>
<sequence>MRHGGRGRGPKRVGMRYLSLLVFGAGGALVLAQSSGQSVAAVGMGLLTALGGFYLAWKAFQQDRDQVTAMSLGTAVDQLAEAVKKQWDAEASVRRLNDPYPLPVAWRAADADLVQPWTLLADVARGWPGGPPVIPPNGLRMPPGWRALMRRSVRCLPSGYPPAAWSSSAIPAPANPCCSSACSTT</sequence>
<dbReference type="EMBL" id="BJHX01000003">
    <property type="protein sequence ID" value="GDY69957.1"/>
    <property type="molecule type" value="Genomic_DNA"/>
</dbReference>
<reference evidence="2 5" key="2">
    <citation type="submission" date="2019-04" db="EMBL/GenBank/DDBJ databases">
        <title>Draft genome sequences of Streptomyces avermitilis NBRC 14893.</title>
        <authorList>
            <person name="Komaki H."/>
            <person name="Tamura T."/>
            <person name="Hosoyama A."/>
        </authorList>
    </citation>
    <scope>NUCLEOTIDE SEQUENCE [LARGE SCALE GENOMIC DNA]</scope>
    <source>
        <strain evidence="2 5">NBRC 14893</strain>
    </source>
</reference>
<dbReference type="Proteomes" id="UP000299211">
    <property type="component" value="Unassembled WGS sequence"/>
</dbReference>
<keyword evidence="1" id="KW-0472">Membrane</keyword>
<feature type="transmembrane region" description="Helical" evidence="1">
    <location>
        <begin position="42"/>
        <end position="60"/>
    </location>
</feature>
<evidence type="ECO:0000256" key="1">
    <source>
        <dbReference type="SAM" id="Phobius"/>
    </source>
</evidence>
<gene>
    <name evidence="2" type="ORF">SAV14893_093500</name>
    <name evidence="3" type="ORF">SAV31267_097070</name>
</gene>